<feature type="transmembrane region" description="Helical" evidence="1">
    <location>
        <begin position="7"/>
        <end position="29"/>
    </location>
</feature>
<sequence length="110" mass="11196">MKGRPILGIISGFLFGLFGGITLFLYGAIPLASPMLWILPLVGIVLGMFIAAWAPFGGGGTNTGTATTETVSYAGPGDADGSETIGSTLEGKTIEVELKPADDETDGSES</sequence>
<evidence type="ECO:0000256" key="1">
    <source>
        <dbReference type="SAM" id="Phobius"/>
    </source>
</evidence>
<name>A0A3B0SRA0_9ZZZZ</name>
<keyword evidence="1" id="KW-1133">Transmembrane helix</keyword>
<keyword evidence="1" id="KW-0812">Transmembrane</keyword>
<proteinExistence type="predicted"/>
<evidence type="ECO:0000313" key="2">
    <source>
        <dbReference type="EMBL" id="VAW07020.1"/>
    </source>
</evidence>
<dbReference type="EMBL" id="UOEI01000501">
    <property type="protein sequence ID" value="VAW07020.1"/>
    <property type="molecule type" value="Genomic_DNA"/>
</dbReference>
<feature type="transmembrane region" description="Helical" evidence="1">
    <location>
        <begin position="35"/>
        <end position="54"/>
    </location>
</feature>
<accession>A0A3B0SRA0</accession>
<protein>
    <submittedName>
        <fullName evidence="2">Uncharacterized protein</fullName>
    </submittedName>
</protein>
<organism evidence="2">
    <name type="scientific">hydrothermal vent metagenome</name>
    <dbReference type="NCBI Taxonomy" id="652676"/>
    <lineage>
        <taxon>unclassified sequences</taxon>
        <taxon>metagenomes</taxon>
        <taxon>ecological metagenomes</taxon>
    </lineage>
</organism>
<dbReference type="AlphaFoldDB" id="A0A3B0SRA0"/>
<gene>
    <name evidence="2" type="ORF">MNBD_ACTINO01-1613</name>
</gene>
<reference evidence="2" key="1">
    <citation type="submission" date="2018-06" db="EMBL/GenBank/DDBJ databases">
        <authorList>
            <person name="Zhirakovskaya E."/>
        </authorList>
    </citation>
    <scope>NUCLEOTIDE SEQUENCE</scope>
</reference>
<keyword evidence="1" id="KW-0472">Membrane</keyword>